<keyword evidence="2" id="KW-0560">Oxidoreductase</keyword>
<reference evidence="4" key="2">
    <citation type="submission" date="2023-06" db="EMBL/GenBank/DDBJ databases">
        <authorList>
            <consortium name="Lawrence Berkeley National Laboratory"/>
            <person name="Haridas S."/>
            <person name="Hensen N."/>
            <person name="Bonometti L."/>
            <person name="Westerberg I."/>
            <person name="Brannstrom I.O."/>
            <person name="Guillou S."/>
            <person name="Cros-Aarteil S."/>
            <person name="Calhoun S."/>
            <person name="Kuo A."/>
            <person name="Mondo S."/>
            <person name="Pangilinan J."/>
            <person name="Riley R."/>
            <person name="Labutti K."/>
            <person name="Andreopoulos B."/>
            <person name="Lipzen A."/>
            <person name="Chen C."/>
            <person name="Yanf M."/>
            <person name="Daum C."/>
            <person name="Ng V."/>
            <person name="Clum A."/>
            <person name="Steindorff A."/>
            <person name="Ohm R."/>
            <person name="Martin F."/>
            <person name="Silar P."/>
            <person name="Natvig D."/>
            <person name="Lalanne C."/>
            <person name="Gautier V."/>
            <person name="Ament-Velasquez S.L."/>
            <person name="Kruys A."/>
            <person name="Hutchinson M.I."/>
            <person name="Powell A.J."/>
            <person name="Barry K."/>
            <person name="Miller A.N."/>
            <person name="Grigoriev I.V."/>
            <person name="Debuchy R."/>
            <person name="Gladieux P."/>
            <person name="Thoren M.H."/>
            <person name="Johannesson H."/>
        </authorList>
    </citation>
    <scope>NUCLEOTIDE SEQUENCE</scope>
    <source>
        <strain evidence="4">CBS 560.94</strain>
    </source>
</reference>
<dbReference type="GO" id="GO:0044283">
    <property type="term" value="P:small molecule biosynthetic process"/>
    <property type="evidence" value="ECO:0007669"/>
    <property type="project" value="UniProtKB-ARBA"/>
</dbReference>
<feature type="domain" description="Fe2OG dioxygenase" evidence="3">
    <location>
        <begin position="189"/>
        <end position="325"/>
    </location>
</feature>
<gene>
    <name evidence="4" type="ORF">B0H65DRAFT_532602</name>
</gene>
<accession>A0AAE0J7P7</accession>
<dbReference type="RefSeq" id="XP_062677533.1">
    <property type="nucleotide sequence ID" value="XM_062828960.1"/>
</dbReference>
<dbReference type="Proteomes" id="UP001278500">
    <property type="component" value="Unassembled WGS sequence"/>
</dbReference>
<dbReference type="Pfam" id="PF03171">
    <property type="entry name" value="2OG-FeII_Oxy"/>
    <property type="match status" value="1"/>
</dbReference>
<dbReference type="EMBL" id="JAUEPP010000008">
    <property type="protein sequence ID" value="KAK3338082.1"/>
    <property type="molecule type" value="Genomic_DNA"/>
</dbReference>
<dbReference type="GeneID" id="87866114"/>
<dbReference type="PANTHER" id="PTHR47990">
    <property type="entry name" value="2-OXOGLUTARATE (2OG) AND FE(II)-DEPENDENT OXYGENASE SUPERFAMILY PROTEIN-RELATED"/>
    <property type="match status" value="1"/>
</dbReference>
<dbReference type="AlphaFoldDB" id="A0AAE0J7P7"/>
<protein>
    <recommendedName>
        <fullName evidence="3">Fe2OG dioxygenase domain-containing protein</fullName>
    </recommendedName>
</protein>
<organism evidence="4 5">
    <name type="scientific">Neurospora tetraspora</name>
    <dbReference type="NCBI Taxonomy" id="94610"/>
    <lineage>
        <taxon>Eukaryota</taxon>
        <taxon>Fungi</taxon>
        <taxon>Dikarya</taxon>
        <taxon>Ascomycota</taxon>
        <taxon>Pezizomycotina</taxon>
        <taxon>Sordariomycetes</taxon>
        <taxon>Sordariomycetidae</taxon>
        <taxon>Sordariales</taxon>
        <taxon>Sordariaceae</taxon>
        <taxon>Neurospora</taxon>
    </lineage>
</organism>
<evidence type="ECO:0000256" key="2">
    <source>
        <dbReference type="RuleBase" id="RU003682"/>
    </source>
</evidence>
<dbReference type="InterPro" id="IPR026992">
    <property type="entry name" value="DIOX_N"/>
</dbReference>
<keyword evidence="5" id="KW-1185">Reference proteome</keyword>
<dbReference type="GO" id="GO:0016491">
    <property type="term" value="F:oxidoreductase activity"/>
    <property type="evidence" value="ECO:0007669"/>
    <property type="project" value="UniProtKB-KW"/>
</dbReference>
<reference evidence="4" key="1">
    <citation type="journal article" date="2023" name="Mol. Phylogenet. Evol.">
        <title>Genome-scale phylogeny and comparative genomics of the fungal order Sordariales.</title>
        <authorList>
            <person name="Hensen N."/>
            <person name="Bonometti L."/>
            <person name="Westerberg I."/>
            <person name="Brannstrom I.O."/>
            <person name="Guillou S."/>
            <person name="Cros-Aarteil S."/>
            <person name="Calhoun S."/>
            <person name="Haridas S."/>
            <person name="Kuo A."/>
            <person name="Mondo S."/>
            <person name="Pangilinan J."/>
            <person name="Riley R."/>
            <person name="LaButti K."/>
            <person name="Andreopoulos B."/>
            <person name="Lipzen A."/>
            <person name="Chen C."/>
            <person name="Yan M."/>
            <person name="Daum C."/>
            <person name="Ng V."/>
            <person name="Clum A."/>
            <person name="Steindorff A."/>
            <person name="Ohm R.A."/>
            <person name="Martin F."/>
            <person name="Silar P."/>
            <person name="Natvig D.O."/>
            <person name="Lalanne C."/>
            <person name="Gautier V."/>
            <person name="Ament-Velasquez S.L."/>
            <person name="Kruys A."/>
            <person name="Hutchinson M.I."/>
            <person name="Powell A.J."/>
            <person name="Barry K."/>
            <person name="Miller A.N."/>
            <person name="Grigoriev I.V."/>
            <person name="Debuchy R."/>
            <person name="Gladieux P."/>
            <person name="Hiltunen Thoren M."/>
            <person name="Johannesson H."/>
        </authorList>
    </citation>
    <scope>NUCLEOTIDE SEQUENCE</scope>
    <source>
        <strain evidence="4">CBS 560.94</strain>
    </source>
</reference>
<evidence type="ECO:0000313" key="5">
    <source>
        <dbReference type="Proteomes" id="UP001278500"/>
    </source>
</evidence>
<dbReference type="InterPro" id="IPR027443">
    <property type="entry name" value="IPNS-like_sf"/>
</dbReference>
<keyword evidence="2" id="KW-0479">Metal-binding</keyword>
<proteinExistence type="inferred from homology"/>
<dbReference type="InterPro" id="IPR005123">
    <property type="entry name" value="Oxoglu/Fe-dep_dioxygenase_dom"/>
</dbReference>
<keyword evidence="2" id="KW-0408">Iron</keyword>
<dbReference type="GO" id="GO:0046872">
    <property type="term" value="F:metal ion binding"/>
    <property type="evidence" value="ECO:0007669"/>
    <property type="project" value="UniProtKB-KW"/>
</dbReference>
<evidence type="ECO:0000313" key="4">
    <source>
        <dbReference type="EMBL" id="KAK3338082.1"/>
    </source>
</evidence>
<dbReference type="Pfam" id="PF14226">
    <property type="entry name" value="DIOX_N"/>
    <property type="match status" value="1"/>
</dbReference>
<dbReference type="SUPFAM" id="SSF51197">
    <property type="entry name" value="Clavaminate synthase-like"/>
    <property type="match status" value="1"/>
</dbReference>
<dbReference type="InterPro" id="IPR050231">
    <property type="entry name" value="Iron_ascorbate_oxido_reductase"/>
</dbReference>
<dbReference type="PROSITE" id="PS51471">
    <property type="entry name" value="FE2OG_OXY"/>
    <property type="match status" value="1"/>
</dbReference>
<comment type="caution">
    <text evidence="4">The sequence shown here is derived from an EMBL/GenBank/DDBJ whole genome shotgun (WGS) entry which is preliminary data.</text>
</comment>
<evidence type="ECO:0000256" key="1">
    <source>
        <dbReference type="ARBA" id="ARBA00008056"/>
    </source>
</evidence>
<sequence length="361" mass="39238">MATTTQLDFSLFHSANPTVRTSFCKKLVTTLYQNGFARLINHGVVPSSEIDKAFETSRKFFHLPLSQKLLSPHPASVHPHRGYSAFGIENVSAASKTFESDSPPIPMLKDMKESYDMGSPLDPLYANIWPPGGVYDDFQKVMERFFGVCYRAELEVLEALEVGLGLGLLAGSGNGGGGGGGLRDLHRDGTNELRLTHYPPVRVGEFGGFGFGSGGEDDGDGKGNEARKTRIAAHTDFGSVTLLFQDSVGGLQAALPPKSSNFIEIESGNPHEIILLVGDCLEKLTGLPACRHRVHLPDALKTEKEGEEGEGEVDARFSIAYFGKPDREASLRPLVEGLVREGVEKYMTAGEFQEMRIQGTY</sequence>
<dbReference type="InterPro" id="IPR044861">
    <property type="entry name" value="IPNS-like_FE2OG_OXY"/>
</dbReference>
<dbReference type="Gene3D" id="2.60.120.330">
    <property type="entry name" value="B-lactam Antibiotic, Isopenicillin N Synthase, Chain"/>
    <property type="match status" value="1"/>
</dbReference>
<name>A0AAE0J7P7_9PEZI</name>
<evidence type="ECO:0000259" key="3">
    <source>
        <dbReference type="PROSITE" id="PS51471"/>
    </source>
</evidence>
<comment type="similarity">
    <text evidence="1 2">Belongs to the iron/ascorbate-dependent oxidoreductase family.</text>
</comment>